<protein>
    <submittedName>
        <fullName evidence="7">Uncharacterized protein</fullName>
    </submittedName>
</protein>
<keyword evidence="6" id="KW-1160">Virus entry into host cell</keyword>
<dbReference type="AlphaFoldDB" id="X0TBN8"/>
<evidence type="ECO:0000256" key="4">
    <source>
        <dbReference type="ARBA" id="ARBA00022844"/>
    </source>
</evidence>
<proteinExistence type="predicted"/>
<feature type="non-terminal residue" evidence="7">
    <location>
        <position position="302"/>
    </location>
</feature>
<dbReference type="Pfam" id="PF12236">
    <property type="entry name" value="Head-tail_con"/>
    <property type="match status" value="1"/>
</dbReference>
<organism evidence="7">
    <name type="scientific">marine sediment metagenome</name>
    <dbReference type="NCBI Taxonomy" id="412755"/>
    <lineage>
        <taxon>unclassified sequences</taxon>
        <taxon>metagenomes</taxon>
        <taxon>ecological metagenomes</taxon>
    </lineage>
</organism>
<comment type="caution">
    <text evidence="7">The sequence shown here is derived from an EMBL/GenBank/DDBJ whole genome shotgun (WGS) entry which is preliminary data.</text>
</comment>
<evidence type="ECO:0000256" key="5">
    <source>
        <dbReference type="ARBA" id="ARBA00023219"/>
    </source>
</evidence>
<evidence type="ECO:0000256" key="2">
    <source>
        <dbReference type="ARBA" id="ARBA00022595"/>
    </source>
</evidence>
<dbReference type="GO" id="GO:0044423">
    <property type="term" value="C:virion component"/>
    <property type="evidence" value="ECO:0007669"/>
    <property type="project" value="UniProtKB-KW"/>
</dbReference>
<keyword evidence="3" id="KW-1188">Viral release from host cell</keyword>
<keyword evidence="4" id="KW-0946">Virion</keyword>
<name>X0TBN8_9ZZZZ</name>
<evidence type="ECO:0000313" key="7">
    <source>
        <dbReference type="EMBL" id="GAF85592.1"/>
    </source>
</evidence>
<evidence type="ECO:0000256" key="6">
    <source>
        <dbReference type="ARBA" id="ARBA00023296"/>
    </source>
</evidence>
<gene>
    <name evidence="7" type="ORF">S01H1_02328</name>
</gene>
<dbReference type="EMBL" id="BARS01001110">
    <property type="protein sequence ID" value="GAF85592.1"/>
    <property type="molecule type" value="Genomic_DNA"/>
</dbReference>
<comment type="subcellular location">
    <subcellularLocation>
        <location evidence="1">Virion</location>
    </subcellularLocation>
</comment>
<keyword evidence="2" id="KW-1162">Viral penetration into host cytoplasm</keyword>
<evidence type="ECO:0000256" key="1">
    <source>
        <dbReference type="ARBA" id="ARBA00004328"/>
    </source>
</evidence>
<dbReference type="GO" id="GO:0046718">
    <property type="term" value="P:symbiont entry into host cell"/>
    <property type="evidence" value="ECO:0007669"/>
    <property type="project" value="UniProtKB-KW"/>
</dbReference>
<reference evidence="7" key="1">
    <citation type="journal article" date="2014" name="Front. Microbiol.">
        <title>High frequency of phylogenetically diverse reductive dehalogenase-homologous genes in deep subseafloor sedimentary metagenomes.</title>
        <authorList>
            <person name="Kawai M."/>
            <person name="Futagami T."/>
            <person name="Toyoda A."/>
            <person name="Takaki Y."/>
            <person name="Nishi S."/>
            <person name="Hori S."/>
            <person name="Arai W."/>
            <person name="Tsubouchi T."/>
            <person name="Morono Y."/>
            <person name="Uchiyama I."/>
            <person name="Ito T."/>
            <person name="Fujiyama A."/>
            <person name="Inagaki F."/>
            <person name="Takami H."/>
        </authorList>
    </citation>
    <scope>NUCLEOTIDE SEQUENCE</scope>
    <source>
        <strain evidence="7">Expedition CK06-06</strain>
    </source>
</reference>
<evidence type="ECO:0000256" key="3">
    <source>
        <dbReference type="ARBA" id="ARBA00022612"/>
    </source>
</evidence>
<keyword evidence="5" id="KW-0231">Viral genome packaging</keyword>
<dbReference type="InterPro" id="IPR020991">
    <property type="entry name" value="Connector_podovirus"/>
</dbReference>
<accession>X0TBN8</accession>
<sequence>MAISDQSLMHNDDVKNFLDEYNEQLKFSFSQSTFYKGFPHCVEDGVTIGPGVLMPEYNEKEHKVYYKPKSHWRVWLMDDDWGNAAVYHEELELKAVDALEKFGKKKLPEKIVAAAEGRRGKPFSKFKFIYAIYKNPNHDPESIRPEDLPYIGFYVLLSGTTGQKGALLEERGRPWFPIVLRINHKYGMTYNTHRTLAAEALTESKITNSLSKAKLNLAHKESDPPLWGPKTMSGKVQRNAGGYTGVNNPERDIIKRLAEHANWPVTDAEMAERELIINDKFFVRFFELLSQEDLPQMTAFQA</sequence>